<feature type="transmembrane region" description="Helical" evidence="6">
    <location>
        <begin position="259"/>
        <end position="278"/>
    </location>
</feature>
<gene>
    <name evidence="7" type="ORF">AKJ09_05833</name>
</gene>
<evidence type="ECO:0000313" key="7">
    <source>
        <dbReference type="EMBL" id="AKU99169.1"/>
    </source>
</evidence>
<name>A0A0K1Q188_9BACT</name>
<dbReference type="AlphaFoldDB" id="A0A0K1Q188"/>
<dbReference type="InterPro" id="IPR002549">
    <property type="entry name" value="AI-2E-like"/>
</dbReference>
<reference evidence="7 8" key="1">
    <citation type="submission" date="2015-08" db="EMBL/GenBank/DDBJ databases">
        <authorList>
            <person name="Babu N.S."/>
            <person name="Beckwith C.J."/>
            <person name="Beseler K.G."/>
            <person name="Brison A."/>
            <person name="Carone J.V."/>
            <person name="Caskin T.P."/>
            <person name="Diamond M."/>
            <person name="Durham M.E."/>
            <person name="Foxe J.M."/>
            <person name="Go M."/>
            <person name="Henderson B.A."/>
            <person name="Jones I.B."/>
            <person name="McGettigan J.A."/>
            <person name="Micheletti S.J."/>
            <person name="Nasrallah M.E."/>
            <person name="Ortiz D."/>
            <person name="Piller C.R."/>
            <person name="Privatt S.R."/>
            <person name="Schneider S.L."/>
            <person name="Sharp S."/>
            <person name="Smith T.C."/>
            <person name="Stanton J.D."/>
            <person name="Ullery H.E."/>
            <person name="Wilson R.J."/>
            <person name="Serrano M.G."/>
            <person name="Buck G."/>
            <person name="Lee V."/>
            <person name="Wang Y."/>
            <person name="Carvalho R."/>
            <person name="Voegtly L."/>
            <person name="Shi R."/>
            <person name="Duckworth R."/>
            <person name="Johnson A."/>
            <person name="Loviza R."/>
            <person name="Walstead R."/>
            <person name="Shah Z."/>
            <person name="Kiflezghi M."/>
            <person name="Wade K."/>
            <person name="Ball S.L."/>
            <person name="Bradley K.W."/>
            <person name="Asai D.J."/>
            <person name="Bowman C.A."/>
            <person name="Russell D.A."/>
            <person name="Pope W.H."/>
            <person name="Jacobs-Sera D."/>
            <person name="Hendrix R.W."/>
            <person name="Hatfull G.F."/>
        </authorList>
    </citation>
    <scope>NUCLEOTIDE SEQUENCE [LARGE SCALE GENOMIC DNA]</scope>
    <source>
        <strain evidence="7 8">DSM 27648</strain>
    </source>
</reference>
<feature type="transmembrane region" description="Helical" evidence="6">
    <location>
        <begin position="221"/>
        <end position="252"/>
    </location>
</feature>
<evidence type="ECO:0000256" key="1">
    <source>
        <dbReference type="ARBA" id="ARBA00004141"/>
    </source>
</evidence>
<dbReference type="EMBL" id="CP012333">
    <property type="protein sequence ID" value="AKU99169.1"/>
    <property type="molecule type" value="Genomic_DNA"/>
</dbReference>
<feature type="transmembrane region" description="Helical" evidence="6">
    <location>
        <begin position="6"/>
        <end position="28"/>
    </location>
</feature>
<keyword evidence="3 6" id="KW-0812">Transmembrane</keyword>
<dbReference type="Pfam" id="PF01594">
    <property type="entry name" value="AI-2E_transport"/>
    <property type="match status" value="1"/>
</dbReference>
<protein>
    <submittedName>
        <fullName evidence="7">Membrane protein, putative</fullName>
    </submittedName>
</protein>
<comment type="similarity">
    <text evidence="2">Belongs to the autoinducer-2 exporter (AI-2E) (TC 2.A.86) family.</text>
</comment>
<dbReference type="PANTHER" id="PTHR21716:SF4">
    <property type="entry name" value="TRANSMEMBRANE PROTEIN 245"/>
    <property type="match status" value="1"/>
</dbReference>
<organism evidence="7 8">
    <name type="scientific">Labilithrix luteola</name>
    <dbReference type="NCBI Taxonomy" id="1391654"/>
    <lineage>
        <taxon>Bacteria</taxon>
        <taxon>Pseudomonadati</taxon>
        <taxon>Myxococcota</taxon>
        <taxon>Polyangia</taxon>
        <taxon>Polyangiales</taxon>
        <taxon>Labilitrichaceae</taxon>
        <taxon>Labilithrix</taxon>
    </lineage>
</organism>
<evidence type="ECO:0000256" key="5">
    <source>
        <dbReference type="ARBA" id="ARBA00023136"/>
    </source>
</evidence>
<dbReference type="GO" id="GO:0016020">
    <property type="term" value="C:membrane"/>
    <property type="evidence" value="ECO:0007669"/>
    <property type="project" value="UniProtKB-SubCell"/>
</dbReference>
<keyword evidence="8" id="KW-1185">Reference proteome</keyword>
<keyword evidence="5 6" id="KW-0472">Membrane</keyword>
<accession>A0A0K1Q188</accession>
<evidence type="ECO:0000256" key="6">
    <source>
        <dbReference type="SAM" id="Phobius"/>
    </source>
</evidence>
<evidence type="ECO:0000256" key="3">
    <source>
        <dbReference type="ARBA" id="ARBA00022692"/>
    </source>
</evidence>
<feature type="transmembrane region" description="Helical" evidence="6">
    <location>
        <begin position="290"/>
        <end position="323"/>
    </location>
</feature>
<dbReference type="PANTHER" id="PTHR21716">
    <property type="entry name" value="TRANSMEMBRANE PROTEIN"/>
    <property type="match status" value="1"/>
</dbReference>
<comment type="subcellular location">
    <subcellularLocation>
        <location evidence="1">Membrane</location>
        <topology evidence="1">Multi-pass membrane protein</topology>
    </subcellularLocation>
</comment>
<sequence length="339" mass="35979">MGVAALVAVVTIVWLMSPVGVGILLGVLMAFTFRPTYERLARHWSPPAAALATVLGSTLAMGLTFAGFVWILVGRGAVLGPKAYDSLGPGGAGKKIVLVVGEETRKIGVSTEDLHAKIRSLVENAATHAESLALAITSTTGRTVLALFFDMLTMYFILRQWRPIVATAQDLIPLRPEYTLKLLEEFRRVGRTTLLSTVVIGILQGALATVGYWIVGIPEPLFFGALTAVASLVPGLGTMLVWLPAAIVLVVIGRVGSGIFLAAWGVVVLTSIPTYVILPRLVGRHTGVPTLFTFIALFGGAAVFGLKGLIIGPVLMTMAMAVLRIYANEARERKPLAPT</sequence>
<dbReference type="Proteomes" id="UP000064967">
    <property type="component" value="Chromosome"/>
</dbReference>
<evidence type="ECO:0000256" key="4">
    <source>
        <dbReference type="ARBA" id="ARBA00022989"/>
    </source>
</evidence>
<evidence type="ECO:0000256" key="2">
    <source>
        <dbReference type="ARBA" id="ARBA00009773"/>
    </source>
</evidence>
<evidence type="ECO:0000313" key="8">
    <source>
        <dbReference type="Proteomes" id="UP000064967"/>
    </source>
</evidence>
<feature type="transmembrane region" description="Helical" evidence="6">
    <location>
        <begin position="194"/>
        <end position="215"/>
    </location>
</feature>
<dbReference type="KEGG" id="llu:AKJ09_05833"/>
<keyword evidence="4 6" id="KW-1133">Transmembrane helix</keyword>
<proteinExistence type="inferred from homology"/>
<feature type="transmembrane region" description="Helical" evidence="6">
    <location>
        <begin position="49"/>
        <end position="73"/>
    </location>
</feature>
<dbReference type="STRING" id="1391654.AKJ09_05833"/>